<evidence type="ECO:0000256" key="1">
    <source>
        <dbReference type="PROSITE-ProRule" id="PRU00169"/>
    </source>
</evidence>
<dbReference type="SMART" id="SM00850">
    <property type="entry name" value="LytTR"/>
    <property type="match status" value="1"/>
</dbReference>
<gene>
    <name evidence="4" type="ORF">WKW77_33580</name>
</gene>
<evidence type="ECO:0000313" key="5">
    <source>
        <dbReference type="Proteomes" id="UP001365846"/>
    </source>
</evidence>
<dbReference type="InterPro" id="IPR007492">
    <property type="entry name" value="LytTR_DNA-bd_dom"/>
</dbReference>
<feature type="domain" description="HTH LytTR-type" evidence="3">
    <location>
        <begin position="144"/>
        <end position="246"/>
    </location>
</feature>
<feature type="domain" description="Response regulatory" evidence="2">
    <location>
        <begin position="3"/>
        <end position="115"/>
    </location>
</feature>
<keyword evidence="4" id="KW-0238">DNA-binding</keyword>
<keyword evidence="5" id="KW-1185">Reference proteome</keyword>
<evidence type="ECO:0000313" key="4">
    <source>
        <dbReference type="EMBL" id="MEJ8816031.1"/>
    </source>
</evidence>
<dbReference type="InterPro" id="IPR046947">
    <property type="entry name" value="LytR-like"/>
</dbReference>
<dbReference type="PROSITE" id="PS50930">
    <property type="entry name" value="HTH_LYTTR"/>
    <property type="match status" value="1"/>
</dbReference>
<dbReference type="SMART" id="SM00448">
    <property type="entry name" value="REC"/>
    <property type="match status" value="1"/>
</dbReference>
<evidence type="ECO:0000259" key="2">
    <source>
        <dbReference type="PROSITE" id="PS50110"/>
    </source>
</evidence>
<dbReference type="SUPFAM" id="SSF52172">
    <property type="entry name" value="CheY-like"/>
    <property type="match status" value="1"/>
</dbReference>
<dbReference type="Pfam" id="PF04397">
    <property type="entry name" value="LytTR"/>
    <property type="match status" value="1"/>
</dbReference>
<dbReference type="Pfam" id="PF00072">
    <property type="entry name" value="Response_reg"/>
    <property type="match status" value="1"/>
</dbReference>
<evidence type="ECO:0000259" key="3">
    <source>
        <dbReference type="PROSITE" id="PS50930"/>
    </source>
</evidence>
<dbReference type="Gene3D" id="2.40.50.1020">
    <property type="entry name" value="LytTr DNA-binding domain"/>
    <property type="match status" value="1"/>
</dbReference>
<dbReference type="Proteomes" id="UP001365846">
    <property type="component" value="Unassembled WGS sequence"/>
</dbReference>
<dbReference type="PANTHER" id="PTHR37299">
    <property type="entry name" value="TRANSCRIPTIONAL REGULATOR-RELATED"/>
    <property type="match status" value="1"/>
</dbReference>
<comment type="caution">
    <text evidence="4">The sequence shown here is derived from an EMBL/GenBank/DDBJ whole genome shotgun (WGS) entry which is preliminary data.</text>
</comment>
<dbReference type="Gene3D" id="3.40.50.2300">
    <property type="match status" value="1"/>
</dbReference>
<organism evidence="4 5">
    <name type="scientific">Variovorax ureilyticus</name>
    <dbReference type="NCBI Taxonomy" id="1836198"/>
    <lineage>
        <taxon>Bacteria</taxon>
        <taxon>Pseudomonadati</taxon>
        <taxon>Pseudomonadota</taxon>
        <taxon>Betaproteobacteria</taxon>
        <taxon>Burkholderiales</taxon>
        <taxon>Comamonadaceae</taxon>
        <taxon>Variovorax</taxon>
    </lineage>
</organism>
<reference evidence="4 5" key="1">
    <citation type="submission" date="2024-03" db="EMBL/GenBank/DDBJ databases">
        <title>Novel species of the genus Variovorax.</title>
        <authorList>
            <person name="Liu Q."/>
            <person name="Xin Y.-H."/>
        </authorList>
    </citation>
    <scope>NUCLEOTIDE SEQUENCE [LARGE SCALE GENOMIC DNA]</scope>
    <source>
        <strain evidence="4 5">KACC 18899</strain>
    </source>
</reference>
<keyword evidence="1" id="KW-0597">Phosphoprotein</keyword>
<proteinExistence type="predicted"/>
<dbReference type="EMBL" id="JBBKZU010000028">
    <property type="protein sequence ID" value="MEJ8816031.1"/>
    <property type="molecule type" value="Genomic_DNA"/>
</dbReference>
<dbReference type="RefSeq" id="WP_340361226.1">
    <property type="nucleotide sequence ID" value="NZ_JBBKZU010000028.1"/>
</dbReference>
<name>A0ABU8VRR6_9BURK</name>
<dbReference type="PROSITE" id="PS50110">
    <property type="entry name" value="RESPONSE_REGULATORY"/>
    <property type="match status" value="1"/>
</dbReference>
<dbReference type="InterPro" id="IPR011006">
    <property type="entry name" value="CheY-like_superfamily"/>
</dbReference>
<dbReference type="GO" id="GO:0003677">
    <property type="term" value="F:DNA binding"/>
    <property type="evidence" value="ECO:0007669"/>
    <property type="project" value="UniProtKB-KW"/>
</dbReference>
<accession>A0ABU8VRR6</accession>
<protein>
    <submittedName>
        <fullName evidence="4">LytTR family DNA-binding domain-containing protein</fullName>
    </submittedName>
</protein>
<feature type="modified residue" description="4-aspartylphosphate" evidence="1">
    <location>
        <position position="55"/>
    </location>
</feature>
<dbReference type="PANTHER" id="PTHR37299:SF1">
    <property type="entry name" value="STAGE 0 SPORULATION PROTEIN A HOMOLOG"/>
    <property type="match status" value="1"/>
</dbReference>
<sequence length="246" mass="27801">MTTALIAEDEPVLAAEIREELERLWPGLVICATVHDGNEALREIEKHRPEVLFLDVKMPGLNGIEVARAMGSRAHVVFITAFDQYAVQAFEEGAIDYLLKPLDPARLALALRRVRERLATPPADMSGLLEQLQRRAANDRLRWITVLRGADIHLITVEDVCYFRADNKYIAVVTAESESLITTPLKELAERLDPGMFWQIHRGVIVNINAIKSVRRALAGHLELRLKQRSETLRVSAAYAHLFKHM</sequence>
<dbReference type="InterPro" id="IPR001789">
    <property type="entry name" value="Sig_transdc_resp-reg_receiver"/>
</dbReference>